<evidence type="ECO:0000256" key="4">
    <source>
        <dbReference type="ARBA" id="ARBA00023136"/>
    </source>
</evidence>
<keyword evidence="6" id="KW-1185">Reference proteome</keyword>
<dbReference type="InterPro" id="IPR008628">
    <property type="entry name" value="GPP34-like"/>
</dbReference>
<evidence type="ECO:0008006" key="7">
    <source>
        <dbReference type="Google" id="ProtNLM"/>
    </source>
</evidence>
<keyword evidence="2" id="KW-0333">Golgi apparatus</keyword>
<evidence type="ECO:0000313" key="5">
    <source>
        <dbReference type="EMBL" id="MBP2410020.1"/>
    </source>
</evidence>
<dbReference type="Pfam" id="PF05719">
    <property type="entry name" value="GPP34"/>
    <property type="match status" value="1"/>
</dbReference>
<comment type="caution">
    <text evidence="5">The sequence shown here is derived from an EMBL/GenBank/DDBJ whole genome shotgun (WGS) entry which is preliminary data.</text>
</comment>
<keyword evidence="4" id="KW-0472">Membrane</keyword>
<dbReference type="RefSeq" id="WP_209892952.1">
    <property type="nucleotide sequence ID" value="NZ_BAAAJV010000041.1"/>
</dbReference>
<name>A0ABS4YMJ3_9MICO</name>
<evidence type="ECO:0000256" key="3">
    <source>
        <dbReference type="ARBA" id="ARBA00023121"/>
    </source>
</evidence>
<dbReference type="Gene3D" id="1.10.3630.10">
    <property type="entry name" value="yeast vps74-n-term truncation variant domain like"/>
    <property type="match status" value="1"/>
</dbReference>
<organism evidence="5 6">
    <name type="scientific">Brachybacterium fresconis</name>
    <dbReference type="NCBI Taxonomy" id="173363"/>
    <lineage>
        <taxon>Bacteria</taxon>
        <taxon>Bacillati</taxon>
        <taxon>Actinomycetota</taxon>
        <taxon>Actinomycetes</taxon>
        <taxon>Micrococcales</taxon>
        <taxon>Dermabacteraceae</taxon>
        <taxon>Brachybacterium</taxon>
    </lineage>
</organism>
<gene>
    <name evidence="5" type="ORF">JOF44_002923</name>
</gene>
<dbReference type="Proteomes" id="UP000698222">
    <property type="component" value="Unassembled WGS sequence"/>
</dbReference>
<sequence length="218" mass="23298">MTTTTTIPAELFLLLTNDAGRQEATQYRRQALAGAAVAELVLREKVEVSEERSPRVQVTDPTSLGIPVLDQALGALTELDGRRLRSVISHRSLDLTEVIGESMGAAGAVTRKDGWFVTSWPAQDASLESALRARLATAIREPGRASLQDGILLEMLRSLRIAHRILREDLEGMSRREIDAAIAALEIDAPAATAVRRVMDDMSAAMIAVTAGAGASAG</sequence>
<dbReference type="InterPro" id="IPR038261">
    <property type="entry name" value="GPP34-like_sf"/>
</dbReference>
<proteinExistence type="predicted"/>
<comment type="subcellular location">
    <subcellularLocation>
        <location evidence="1">Golgi apparatus membrane</location>
        <topology evidence="1">Peripheral membrane protein</topology>
        <orientation evidence="1">Cytoplasmic side</orientation>
    </subcellularLocation>
</comment>
<evidence type="ECO:0000256" key="2">
    <source>
        <dbReference type="ARBA" id="ARBA00023034"/>
    </source>
</evidence>
<evidence type="ECO:0000313" key="6">
    <source>
        <dbReference type="Proteomes" id="UP000698222"/>
    </source>
</evidence>
<keyword evidence="3" id="KW-0446">Lipid-binding</keyword>
<accession>A0ABS4YMJ3</accession>
<dbReference type="EMBL" id="JAGIOC010000001">
    <property type="protein sequence ID" value="MBP2410020.1"/>
    <property type="molecule type" value="Genomic_DNA"/>
</dbReference>
<reference evidence="5 6" key="1">
    <citation type="submission" date="2021-03" db="EMBL/GenBank/DDBJ databases">
        <title>Sequencing the genomes of 1000 actinobacteria strains.</title>
        <authorList>
            <person name="Klenk H.-P."/>
        </authorList>
    </citation>
    <scope>NUCLEOTIDE SEQUENCE [LARGE SCALE GENOMIC DNA]</scope>
    <source>
        <strain evidence="5 6">DSM 14564</strain>
    </source>
</reference>
<protein>
    <recommendedName>
        <fullName evidence="7">GPP34 family phosphoprotein</fullName>
    </recommendedName>
</protein>
<evidence type="ECO:0000256" key="1">
    <source>
        <dbReference type="ARBA" id="ARBA00004255"/>
    </source>
</evidence>